<feature type="domain" description="Beta-ketoacyl-[acyl-carrier-protein] synthase III C-terminal" evidence="3">
    <location>
        <begin position="232"/>
        <end position="321"/>
    </location>
</feature>
<dbReference type="InterPro" id="IPR013751">
    <property type="entry name" value="ACP_syn_III_N"/>
</dbReference>
<dbReference type="Pfam" id="PF08545">
    <property type="entry name" value="ACP_syn_III"/>
    <property type="match status" value="1"/>
</dbReference>
<evidence type="ECO:0008006" key="7">
    <source>
        <dbReference type="Google" id="ProtNLM"/>
    </source>
</evidence>
<dbReference type="AlphaFoldDB" id="A0A1F4U3I1"/>
<evidence type="ECO:0000259" key="4">
    <source>
        <dbReference type="Pfam" id="PF08545"/>
    </source>
</evidence>
<keyword evidence="1" id="KW-0808">Transferase</keyword>
<comment type="caution">
    <text evidence="5">The sequence shown here is derived from an EMBL/GenBank/DDBJ whole genome shotgun (WGS) entry which is preliminary data.</text>
</comment>
<evidence type="ECO:0000259" key="3">
    <source>
        <dbReference type="Pfam" id="PF08541"/>
    </source>
</evidence>
<reference evidence="5 6" key="1">
    <citation type="journal article" date="2016" name="Nat. Commun.">
        <title>Thousands of microbial genomes shed light on interconnected biogeochemical processes in an aquifer system.</title>
        <authorList>
            <person name="Anantharaman K."/>
            <person name="Brown C.T."/>
            <person name="Hug L.A."/>
            <person name="Sharon I."/>
            <person name="Castelle C.J."/>
            <person name="Probst A.J."/>
            <person name="Thomas B.C."/>
            <person name="Singh A."/>
            <person name="Wilkins M.J."/>
            <person name="Karaoz U."/>
            <person name="Brodie E.L."/>
            <person name="Williams K.H."/>
            <person name="Hubbard S.S."/>
            <person name="Banfield J.F."/>
        </authorList>
    </citation>
    <scope>NUCLEOTIDE SEQUENCE [LARGE SCALE GENOMIC DNA]</scope>
</reference>
<gene>
    <name evidence="5" type="ORF">A2438_07740</name>
</gene>
<dbReference type="NCBIfam" id="NF006829">
    <property type="entry name" value="PRK09352.1"/>
    <property type="match status" value="1"/>
</dbReference>
<dbReference type="Pfam" id="PF08541">
    <property type="entry name" value="ACP_syn_III_C"/>
    <property type="match status" value="1"/>
</dbReference>
<dbReference type="InterPro" id="IPR016039">
    <property type="entry name" value="Thiolase-like"/>
</dbReference>
<dbReference type="PANTHER" id="PTHR34069:SF2">
    <property type="entry name" value="BETA-KETOACYL-[ACYL-CARRIER-PROTEIN] SYNTHASE III"/>
    <property type="match status" value="1"/>
</dbReference>
<dbReference type="InterPro" id="IPR013747">
    <property type="entry name" value="ACP_syn_III_C"/>
</dbReference>
<keyword evidence="2" id="KW-0012">Acyltransferase</keyword>
<dbReference type="PANTHER" id="PTHR34069">
    <property type="entry name" value="3-OXOACYL-[ACYL-CARRIER-PROTEIN] SYNTHASE 3"/>
    <property type="match status" value="1"/>
</dbReference>
<dbReference type="Gene3D" id="3.40.47.10">
    <property type="match status" value="1"/>
</dbReference>
<dbReference type="CDD" id="cd00830">
    <property type="entry name" value="KAS_III"/>
    <property type="match status" value="1"/>
</dbReference>
<name>A0A1F4U3I1_UNCSA</name>
<dbReference type="GO" id="GO:0006633">
    <property type="term" value="P:fatty acid biosynthetic process"/>
    <property type="evidence" value="ECO:0007669"/>
    <property type="project" value="InterPro"/>
</dbReference>
<protein>
    <recommendedName>
        <fullName evidence="7">3-oxoacyl-ACP synthase</fullName>
    </recommendedName>
</protein>
<accession>A0A1F4U3I1</accession>
<evidence type="ECO:0000313" key="5">
    <source>
        <dbReference type="EMBL" id="OGC39439.1"/>
    </source>
</evidence>
<dbReference type="GO" id="GO:0044550">
    <property type="term" value="P:secondary metabolite biosynthetic process"/>
    <property type="evidence" value="ECO:0007669"/>
    <property type="project" value="TreeGrafter"/>
</dbReference>
<proteinExistence type="predicted"/>
<evidence type="ECO:0000256" key="2">
    <source>
        <dbReference type="ARBA" id="ARBA00023315"/>
    </source>
</evidence>
<dbReference type="SUPFAM" id="SSF53901">
    <property type="entry name" value="Thiolase-like"/>
    <property type="match status" value="1"/>
</dbReference>
<organism evidence="5 6">
    <name type="scientific">candidate division WOR-1 bacterium RIFOXYC2_FULL_46_14</name>
    <dbReference type="NCBI Taxonomy" id="1802587"/>
    <lineage>
        <taxon>Bacteria</taxon>
        <taxon>Bacillati</taxon>
        <taxon>Saganbacteria</taxon>
    </lineage>
</organism>
<evidence type="ECO:0000256" key="1">
    <source>
        <dbReference type="ARBA" id="ARBA00022679"/>
    </source>
</evidence>
<dbReference type="GO" id="GO:0004315">
    <property type="term" value="F:3-oxoacyl-[acyl-carrier-protein] synthase activity"/>
    <property type="evidence" value="ECO:0007669"/>
    <property type="project" value="InterPro"/>
</dbReference>
<feature type="domain" description="Beta-ketoacyl-[acyl-carrier-protein] synthase III N-terminal" evidence="4">
    <location>
        <begin position="107"/>
        <end position="184"/>
    </location>
</feature>
<dbReference type="Proteomes" id="UP000179242">
    <property type="component" value="Unassembled WGS sequence"/>
</dbReference>
<dbReference type="EMBL" id="MEUJ01000008">
    <property type="protein sequence ID" value="OGC39439.1"/>
    <property type="molecule type" value="Genomic_DNA"/>
</dbReference>
<evidence type="ECO:0000313" key="6">
    <source>
        <dbReference type="Proteomes" id="UP000179242"/>
    </source>
</evidence>
<sequence>MKVKIKAIEYYLPPQTEDGSILQKDNPDWRIEDIEKKTGVYVRHIAGQGQTATDMAYLAAEKLFATGVSRDEIDFVILITQSPDYVLPTSACILQDRLGIKKKCATFDVNLGCSGFVYGLAIGGSMIETGLARQGLLICSETYTKYIDKKDRTNRPLFSDGAAAALLEPDKNDNLGPFDLGTDGSGYSSLIVPSSGARNVKEGNQEPKLFMNGAQVFMFTMETVPECINNLLDKAKKHISDIDLFVFHQASKLVIDNIIRRLNLPEEKVFVNCQQIGNTVSASIPIALKDAVEQKRLKNGDLVMLVGFGVGLSWGGCLIEWGGDL</sequence>